<reference evidence="2" key="1">
    <citation type="submission" date="2025-08" db="UniProtKB">
        <authorList>
            <consortium name="RefSeq"/>
        </authorList>
    </citation>
    <scope>IDENTIFICATION</scope>
    <source>
        <tissue evidence="2">Entire body</tissue>
    </source>
</reference>
<gene>
    <name evidence="2" type="primary">LOC108738342</name>
</gene>
<dbReference type="OrthoDB" id="275278at2759"/>
<dbReference type="KEGG" id="apln:108738342"/>
<evidence type="ECO:0000313" key="1">
    <source>
        <dbReference type="Proteomes" id="UP000192223"/>
    </source>
</evidence>
<evidence type="ECO:0000313" key="2">
    <source>
        <dbReference type="RefSeq" id="XP_018327225.1"/>
    </source>
</evidence>
<keyword evidence="1" id="KW-1185">Reference proteome</keyword>
<dbReference type="RefSeq" id="XP_018327225.1">
    <property type="nucleotide sequence ID" value="XM_018471723.2"/>
</dbReference>
<protein>
    <submittedName>
        <fullName evidence="2">Uncharacterized protein LOC108738342</fullName>
    </submittedName>
</protein>
<organism evidence="1 2">
    <name type="scientific">Agrilus planipennis</name>
    <name type="common">Emerald ash borer</name>
    <name type="synonym">Agrilus marcopoli</name>
    <dbReference type="NCBI Taxonomy" id="224129"/>
    <lineage>
        <taxon>Eukaryota</taxon>
        <taxon>Metazoa</taxon>
        <taxon>Ecdysozoa</taxon>
        <taxon>Arthropoda</taxon>
        <taxon>Hexapoda</taxon>
        <taxon>Insecta</taxon>
        <taxon>Pterygota</taxon>
        <taxon>Neoptera</taxon>
        <taxon>Endopterygota</taxon>
        <taxon>Coleoptera</taxon>
        <taxon>Polyphaga</taxon>
        <taxon>Elateriformia</taxon>
        <taxon>Buprestoidea</taxon>
        <taxon>Buprestidae</taxon>
        <taxon>Agrilinae</taxon>
        <taxon>Agrilus</taxon>
    </lineage>
</organism>
<name>A0A1W4X4G5_AGRPL</name>
<dbReference type="GeneID" id="108738342"/>
<sequence>MFIRRILSTNLFYTSLQKSYTSIKNDTARPYNVLVNDDIPEVSPSIIKKALSSANITFEEGNTCFIVPCSVCCKSSKAAPKLYINTMTGNFSCTCGNLGQWKTFEQYFINKRRKKLAGSIEPFVDTGKLETSKSYLSNIESSTKKLSSLSEENVIAIFKRFNLPNVPMSALSNLAVRIDSNQSKLYFPLENVESRTVGYRVLSVENKTKRSSNTCT</sequence>
<dbReference type="Proteomes" id="UP000192223">
    <property type="component" value="Unplaced"/>
</dbReference>
<dbReference type="STRING" id="224129.A0A1W4X4G5"/>
<dbReference type="AlphaFoldDB" id="A0A1W4X4G5"/>
<dbReference type="InParanoid" id="A0A1W4X4G5"/>
<proteinExistence type="predicted"/>
<accession>A0A1W4X4G5</accession>